<dbReference type="InterPro" id="IPR036388">
    <property type="entry name" value="WH-like_DNA-bd_sf"/>
</dbReference>
<name>A0ABP8IGZ5_9BURK</name>
<dbReference type="Pfam" id="PF00196">
    <property type="entry name" value="GerE"/>
    <property type="match status" value="1"/>
</dbReference>
<feature type="compositionally biased region" description="Basic and acidic residues" evidence="4">
    <location>
        <begin position="1"/>
        <end position="10"/>
    </location>
</feature>
<evidence type="ECO:0000256" key="2">
    <source>
        <dbReference type="ARBA" id="ARBA00023125"/>
    </source>
</evidence>
<keyword evidence="2" id="KW-0238">DNA-binding</keyword>
<evidence type="ECO:0000313" key="6">
    <source>
        <dbReference type="EMBL" id="GAA4358488.1"/>
    </source>
</evidence>
<dbReference type="PROSITE" id="PS50043">
    <property type="entry name" value="HTH_LUXR_2"/>
    <property type="match status" value="1"/>
</dbReference>
<evidence type="ECO:0000256" key="1">
    <source>
        <dbReference type="ARBA" id="ARBA00023015"/>
    </source>
</evidence>
<dbReference type="InterPro" id="IPR000792">
    <property type="entry name" value="Tscrpt_reg_LuxR_C"/>
</dbReference>
<dbReference type="PANTHER" id="PTHR44688">
    <property type="entry name" value="DNA-BINDING TRANSCRIPTIONAL ACTIVATOR DEVR_DOSR"/>
    <property type="match status" value="1"/>
</dbReference>
<proteinExistence type="predicted"/>
<feature type="region of interest" description="Disordered" evidence="4">
    <location>
        <begin position="1"/>
        <end position="21"/>
    </location>
</feature>
<gene>
    <name evidence="6" type="ORF">GCM10023165_53420</name>
</gene>
<dbReference type="PANTHER" id="PTHR44688:SF16">
    <property type="entry name" value="DNA-BINDING TRANSCRIPTIONAL ACTIVATOR DEVR_DOSR"/>
    <property type="match status" value="1"/>
</dbReference>
<dbReference type="InterPro" id="IPR016032">
    <property type="entry name" value="Sig_transdc_resp-reg_C-effctor"/>
</dbReference>
<dbReference type="Gene3D" id="1.10.10.10">
    <property type="entry name" value="Winged helix-like DNA-binding domain superfamily/Winged helix DNA-binding domain"/>
    <property type="match status" value="1"/>
</dbReference>
<dbReference type="SMART" id="SM00421">
    <property type="entry name" value="HTH_LUXR"/>
    <property type="match status" value="1"/>
</dbReference>
<comment type="caution">
    <text evidence="6">The sequence shown here is derived from an EMBL/GenBank/DDBJ whole genome shotgun (WGS) entry which is preliminary data.</text>
</comment>
<protein>
    <recommendedName>
        <fullName evidence="5">HTH luxR-type domain-containing protein</fullName>
    </recommendedName>
</protein>
<keyword evidence="7" id="KW-1185">Reference proteome</keyword>
<dbReference type="CDD" id="cd06170">
    <property type="entry name" value="LuxR_C_like"/>
    <property type="match status" value="1"/>
</dbReference>
<dbReference type="SUPFAM" id="SSF46894">
    <property type="entry name" value="C-terminal effector domain of the bipartite response regulators"/>
    <property type="match status" value="1"/>
</dbReference>
<accession>A0ABP8IGZ5</accession>
<dbReference type="EMBL" id="BAABGJ010000081">
    <property type="protein sequence ID" value="GAA4358488.1"/>
    <property type="molecule type" value="Genomic_DNA"/>
</dbReference>
<evidence type="ECO:0000256" key="4">
    <source>
        <dbReference type="SAM" id="MobiDB-lite"/>
    </source>
</evidence>
<organism evidence="6 7">
    <name type="scientific">Variovorax defluvii</name>
    <dbReference type="NCBI Taxonomy" id="913761"/>
    <lineage>
        <taxon>Bacteria</taxon>
        <taxon>Pseudomonadati</taxon>
        <taxon>Pseudomonadota</taxon>
        <taxon>Betaproteobacteria</taxon>
        <taxon>Burkholderiales</taxon>
        <taxon>Comamonadaceae</taxon>
        <taxon>Variovorax</taxon>
    </lineage>
</organism>
<dbReference type="Proteomes" id="UP001500975">
    <property type="component" value="Unassembled WGS sequence"/>
</dbReference>
<keyword evidence="3" id="KW-0804">Transcription</keyword>
<dbReference type="PRINTS" id="PR00038">
    <property type="entry name" value="HTHLUXR"/>
</dbReference>
<dbReference type="RefSeq" id="WP_345541823.1">
    <property type="nucleotide sequence ID" value="NZ_BAABGJ010000081.1"/>
</dbReference>
<evidence type="ECO:0000256" key="3">
    <source>
        <dbReference type="ARBA" id="ARBA00023163"/>
    </source>
</evidence>
<feature type="domain" description="HTH luxR-type" evidence="5">
    <location>
        <begin position="26"/>
        <end position="91"/>
    </location>
</feature>
<sequence>MHEMTRKDAAALDTVDEPCGTAAPPRSAALALLSPKDVALMRWLAAGLTNLQIASASYRSEKTVANQLTCLYAKLGARNRAEAVAIYLRMGGD</sequence>
<evidence type="ECO:0000259" key="5">
    <source>
        <dbReference type="PROSITE" id="PS50043"/>
    </source>
</evidence>
<keyword evidence="1" id="KW-0805">Transcription regulation</keyword>
<reference evidence="7" key="1">
    <citation type="journal article" date="2019" name="Int. J. Syst. Evol. Microbiol.">
        <title>The Global Catalogue of Microorganisms (GCM) 10K type strain sequencing project: providing services to taxonomists for standard genome sequencing and annotation.</title>
        <authorList>
            <consortium name="The Broad Institute Genomics Platform"/>
            <consortium name="The Broad Institute Genome Sequencing Center for Infectious Disease"/>
            <person name="Wu L."/>
            <person name="Ma J."/>
        </authorList>
    </citation>
    <scope>NUCLEOTIDE SEQUENCE [LARGE SCALE GENOMIC DNA]</scope>
    <source>
        <strain evidence="7">JCM 17804</strain>
    </source>
</reference>
<evidence type="ECO:0000313" key="7">
    <source>
        <dbReference type="Proteomes" id="UP001500975"/>
    </source>
</evidence>